<evidence type="ECO:0000256" key="2">
    <source>
        <dbReference type="ARBA" id="ARBA00007613"/>
    </source>
</evidence>
<keyword evidence="6 8" id="KW-0472">Membrane</keyword>
<evidence type="ECO:0000256" key="4">
    <source>
        <dbReference type="ARBA" id="ARBA00022452"/>
    </source>
</evidence>
<name>A0A3M9MK67_9BACT</name>
<dbReference type="PANTHER" id="PTHR30026">
    <property type="entry name" value="OUTER MEMBRANE PROTEIN TOLC"/>
    <property type="match status" value="1"/>
</dbReference>
<evidence type="ECO:0000256" key="3">
    <source>
        <dbReference type="ARBA" id="ARBA00022448"/>
    </source>
</evidence>
<feature type="transmembrane region" description="Helical" evidence="8">
    <location>
        <begin position="45"/>
        <end position="63"/>
    </location>
</feature>
<evidence type="ECO:0000313" key="9">
    <source>
        <dbReference type="EMBL" id="RNI25924.1"/>
    </source>
</evidence>
<dbReference type="Proteomes" id="UP000272117">
    <property type="component" value="Unassembled WGS sequence"/>
</dbReference>
<dbReference type="InterPro" id="IPR003423">
    <property type="entry name" value="OMP_efflux"/>
</dbReference>
<comment type="subcellular location">
    <subcellularLocation>
        <location evidence="1">Cell outer membrane</location>
    </subcellularLocation>
</comment>
<dbReference type="SUPFAM" id="SSF56954">
    <property type="entry name" value="Outer membrane efflux proteins (OEP)"/>
    <property type="match status" value="1"/>
</dbReference>
<dbReference type="EMBL" id="RJJD01000008">
    <property type="protein sequence ID" value="RNI25924.1"/>
    <property type="molecule type" value="Genomic_DNA"/>
</dbReference>
<evidence type="ECO:0000313" key="10">
    <source>
        <dbReference type="Proteomes" id="UP000272117"/>
    </source>
</evidence>
<comment type="similarity">
    <text evidence="2">Belongs to the outer membrane factor (OMF) (TC 1.B.17) family.</text>
</comment>
<dbReference type="OrthoDB" id="940457at2"/>
<keyword evidence="3" id="KW-0813">Transport</keyword>
<protein>
    <submittedName>
        <fullName evidence="9">TolC family protein</fullName>
    </submittedName>
</protein>
<comment type="caution">
    <text evidence="9">The sequence shown here is derived from an EMBL/GenBank/DDBJ whole genome shotgun (WGS) entry which is preliminary data.</text>
</comment>
<gene>
    <name evidence="9" type="ORF">EFB08_13885</name>
</gene>
<evidence type="ECO:0000256" key="6">
    <source>
        <dbReference type="ARBA" id="ARBA00023136"/>
    </source>
</evidence>
<dbReference type="GO" id="GO:1990281">
    <property type="term" value="C:efflux pump complex"/>
    <property type="evidence" value="ECO:0007669"/>
    <property type="project" value="TreeGrafter"/>
</dbReference>
<evidence type="ECO:0000256" key="8">
    <source>
        <dbReference type="SAM" id="Phobius"/>
    </source>
</evidence>
<dbReference type="Gene3D" id="1.20.1600.10">
    <property type="entry name" value="Outer membrane efflux proteins (OEP)"/>
    <property type="match status" value="1"/>
</dbReference>
<organism evidence="9 10">
    <name type="scientific">Rufibacter latericius</name>
    <dbReference type="NCBI Taxonomy" id="2487040"/>
    <lineage>
        <taxon>Bacteria</taxon>
        <taxon>Pseudomonadati</taxon>
        <taxon>Bacteroidota</taxon>
        <taxon>Cytophagia</taxon>
        <taxon>Cytophagales</taxon>
        <taxon>Hymenobacteraceae</taxon>
        <taxon>Rufibacter</taxon>
    </lineage>
</organism>
<keyword evidence="5 8" id="KW-0812">Transmembrane</keyword>
<keyword evidence="8" id="KW-1133">Transmembrane helix</keyword>
<keyword evidence="7" id="KW-0998">Cell outer membrane</keyword>
<evidence type="ECO:0000256" key="7">
    <source>
        <dbReference type="ARBA" id="ARBA00023237"/>
    </source>
</evidence>
<dbReference type="Pfam" id="PF02321">
    <property type="entry name" value="OEP"/>
    <property type="match status" value="2"/>
</dbReference>
<accession>A0A3M9MK67</accession>
<keyword evidence="4" id="KW-1134">Transmembrane beta strand</keyword>
<keyword evidence="10" id="KW-1185">Reference proteome</keyword>
<dbReference type="GO" id="GO:0015288">
    <property type="term" value="F:porin activity"/>
    <property type="evidence" value="ECO:0007669"/>
    <property type="project" value="TreeGrafter"/>
</dbReference>
<dbReference type="GO" id="GO:0009279">
    <property type="term" value="C:cell outer membrane"/>
    <property type="evidence" value="ECO:0007669"/>
    <property type="project" value="UniProtKB-SubCell"/>
</dbReference>
<evidence type="ECO:0000256" key="1">
    <source>
        <dbReference type="ARBA" id="ARBA00004442"/>
    </source>
</evidence>
<dbReference type="PANTHER" id="PTHR30026:SF20">
    <property type="entry name" value="OUTER MEMBRANE PROTEIN TOLC"/>
    <property type="match status" value="1"/>
</dbReference>
<sequence length="546" mass="62757">MASFRHCFRKTVPKLNAFTISRSKLIQILEVNVRILKRVAKAGRALSWVGVVGIFLMGSTAVAQQREAALLTDTEEPGTRRLTLEEVIKMARELSPNYQQAITQLENRTWQYQTYKSNYLPQLALYATLPSYTKDYEAITDPEGRVNFVPVQSAIYSGHLELKQNIGLTGGTIAIDSKLNRVDNFSQTNGHNFIYASNPVVVTLRQPIFNHNGLKWDRKTEPLRYEEAKRNFWEEMERIAIRATDLYFSQLQSQIGYDIAQKNVANNDTLFKIAQTRFYDAKISVNELLQLELSLLTSKQSLEQAKLDIETSTLRLKTYLGFTETYPIRLLPPDLIPQFEVSEEMALRQARENRSRMIGIKREEIDAERNLDWAEASAGVNADLFLQYGLTQRAGSLGPVYQDPTDQQRVNLGFSVPLMDWGRNKSRIGTAKANLKLVKANLEQQRVSFEQDVFLQVKRFKMLREQMKIAQQANGLAERRYLGAKDRYLGGKINLLELNQAATERDSARRSYVSSLRNFWDAYYNLRLQTLYDFETNQPLTMPLPF</sequence>
<reference evidence="9 10" key="1">
    <citation type="submission" date="2018-11" db="EMBL/GenBank/DDBJ databases">
        <title>Rufibacter latericius sp. nov., isolated from water in Baiyang Lake.</title>
        <authorList>
            <person name="Yang Y."/>
        </authorList>
    </citation>
    <scope>NUCLEOTIDE SEQUENCE [LARGE SCALE GENOMIC DNA]</scope>
    <source>
        <strain evidence="9 10">R-22-1c-1</strain>
    </source>
</reference>
<dbReference type="AlphaFoldDB" id="A0A3M9MK67"/>
<dbReference type="GO" id="GO:0015562">
    <property type="term" value="F:efflux transmembrane transporter activity"/>
    <property type="evidence" value="ECO:0007669"/>
    <property type="project" value="InterPro"/>
</dbReference>
<evidence type="ECO:0000256" key="5">
    <source>
        <dbReference type="ARBA" id="ARBA00022692"/>
    </source>
</evidence>
<dbReference type="InterPro" id="IPR051906">
    <property type="entry name" value="TolC-like"/>
</dbReference>
<proteinExistence type="inferred from homology"/>